<gene>
    <name evidence="3" type="ORF">HCA52_16575</name>
</gene>
<protein>
    <recommendedName>
        <fullName evidence="2">YobI-like P-loop NTPase domain-containing protein</fullName>
    </recommendedName>
</protein>
<keyword evidence="1" id="KW-0472">Membrane</keyword>
<feature type="domain" description="YobI-like P-loop NTPase" evidence="2">
    <location>
        <begin position="42"/>
        <end position="430"/>
    </location>
</feature>
<proteinExistence type="predicted"/>
<organism evidence="3 4">
    <name type="scientific">Listeria booriae</name>
    <dbReference type="NCBI Taxonomy" id="1552123"/>
    <lineage>
        <taxon>Bacteria</taxon>
        <taxon>Bacillati</taxon>
        <taxon>Bacillota</taxon>
        <taxon>Bacilli</taxon>
        <taxon>Bacillales</taxon>
        <taxon>Listeriaceae</taxon>
        <taxon>Listeria</taxon>
    </lineage>
</organism>
<evidence type="ECO:0000256" key="1">
    <source>
        <dbReference type="SAM" id="Phobius"/>
    </source>
</evidence>
<sequence>MGEGNGKQANECTGKNNKNQEGEKKLFFSKLTPEKNVDISGYKDALDFALRDSDIKNVAISGIYSSGKSSVIETYKDQNENIKFLHISLGYYRSGETSRSKKRKADIVPEKAEELDTATENNWVIEETEDRLLEGKILNQLLHQIEAKKIPQTIFKVKRKFGRKNIIGLCSIIMMSAILLLYLLNYNSWTKYIVNTFNVDIWKETQAVCFALLVASLSFLLYKVITMQLNKNVIKNLSIKGANFESNIEVFKESTESYFDKYLNDVIYLFDNCEADVIVFEDIDRFENSSIFQKLKEINTLVNNRIGSDKKLTFLYLLRDDMFLSKDRTKFFDFIIPIIPVMDASNSYEKFKEILENQTIFHMFDENFLQKLSLYIDDMRLVKNIINEFVIYHNKVNTINLNANKLLALISYKNIFPKDFSELQLNRGFMFNLFQKRKIFIDNRESELAENILKLENEIKIIKNEQLNSISELEAMYLTRELRVDNKSIEEFDSRVELIIAMKHPNARISHLSRGAVYTTTAEAELELIHQKSSFMERKKNLEIKEQGDSKVLEDLEAQISILREEMANLILTKVEDVITEYDIKTTVFENTIGEIESFDYIKRNEYYPLIFFLLRNGYIDKDYSDYMTYFYTNSISISDKLYLRSITDESPLEWNYPIINKRKVVDRLSEDDLRRTESLNIDISSFLIKNNEDYKKQVALLFNLLSSQKKSEYIVELYKQFNTNLKLNLVCLCFEYWRNSFSLIINNDEVSRVDKEYILKTVLEILTQDEIRQVNESNFINKFLESSKTFLALLEDMDKQLVDNLNSIDLKFIYVDFAELKDTWGKIIYENNLYKINFHNIKRILEYFYHVDVDSVNHKNYTLIRSSTSSLEKYVESNINSYMGKYLEFSKEKILDDKIYVYIILNNEVIDLEKRKEYISYLKTNNLNLSEIESLELKEIVITSDLATPDEENLFHYFIQKDEKWSIELISFANKNKDILEFDYSKISSSYSDEECTRFFGKTVRCFDLENEIYEKILVAMKYYYTDGFSIPDIPQDKMQILIETRLVRMTEQSLASLRELYKMNIVKLFIKQNIDEYLDIISDMYDYDELIDVLKIEDLTTEQKMKVVDIIDETISVIGQNYSEDIIGYILENKFDDSDFETLINQYSNYNDSIKNIICEIAGGGVGAIIDNECDVDKHLLDRLLSDTDIPVEKRTIIFIRNIKKYTLPELKLGFEKLGLESYLLLLEGRRPTFEINDTNESILKYLKEIKAITSFKKEKGLFRGYGKKTKK</sequence>
<comment type="caution">
    <text evidence="3">The sequence shown here is derived from an EMBL/GenBank/DDBJ whole genome shotgun (WGS) entry which is preliminary data.</text>
</comment>
<feature type="transmembrane region" description="Helical" evidence="1">
    <location>
        <begin position="205"/>
        <end position="225"/>
    </location>
</feature>
<dbReference type="Proteomes" id="UP000539064">
    <property type="component" value="Unassembled WGS sequence"/>
</dbReference>
<keyword evidence="1" id="KW-0812">Transmembrane</keyword>
<evidence type="ECO:0000259" key="2">
    <source>
        <dbReference type="Pfam" id="PF20693"/>
    </source>
</evidence>
<dbReference type="EMBL" id="JAARVG010000026">
    <property type="protein sequence ID" value="MBC1795044.1"/>
    <property type="molecule type" value="Genomic_DNA"/>
</dbReference>
<dbReference type="RefSeq" id="WP_185489020.1">
    <property type="nucleotide sequence ID" value="NZ_JAARVC010000007.1"/>
</dbReference>
<evidence type="ECO:0000313" key="3">
    <source>
        <dbReference type="EMBL" id="MBC1795044.1"/>
    </source>
</evidence>
<feature type="transmembrane region" description="Helical" evidence="1">
    <location>
        <begin position="166"/>
        <end position="185"/>
    </location>
</feature>
<keyword evidence="1" id="KW-1133">Transmembrane helix</keyword>
<name>A0A7X1CNA9_9LIST</name>
<dbReference type="InterPro" id="IPR048428">
    <property type="entry name" value="YobI-NTPase"/>
</dbReference>
<dbReference type="AlphaFoldDB" id="A0A7X1CNA9"/>
<evidence type="ECO:0000313" key="4">
    <source>
        <dbReference type="Proteomes" id="UP000539064"/>
    </source>
</evidence>
<reference evidence="3 4" key="1">
    <citation type="submission" date="2020-03" db="EMBL/GenBank/DDBJ databases">
        <title>Soil Listeria distribution.</title>
        <authorList>
            <person name="Liao J."/>
            <person name="Wiedmann M."/>
        </authorList>
    </citation>
    <scope>NUCLEOTIDE SEQUENCE [LARGE SCALE GENOMIC DNA]</scope>
    <source>
        <strain evidence="3 4">FSL L7-0978</strain>
    </source>
</reference>
<dbReference type="Pfam" id="PF20693">
    <property type="entry name" value="YobI-ATPase"/>
    <property type="match status" value="1"/>
</dbReference>
<accession>A0A7X1CNA9</accession>